<accession>I7BAL0</accession>
<dbReference type="Proteomes" id="UP000006502">
    <property type="component" value="Chromosome"/>
</dbReference>
<sequence>MTILAKTAFTFLGISLPVGGGTTMYLANNHSRQQEERLKAQIEAVEQQRLQDSDVGVNLNGDEAEFDESEDRSGIPSSEEECEEAFFSSL</sequence>
<proteinExistence type="predicted"/>
<dbReference type="EMBL" id="CP003731">
    <property type="protein sequence ID" value="AFO52355.1"/>
    <property type="molecule type" value="Genomic_DNA"/>
</dbReference>
<dbReference type="PATRIC" id="fig|1212765.3.peg.881"/>
<evidence type="ECO:0000313" key="3">
    <source>
        <dbReference type="Proteomes" id="UP000006502"/>
    </source>
</evidence>
<dbReference type="KEGG" id="mhl:MHLP_03875"/>
<dbReference type="AlphaFoldDB" id="I7BAL0"/>
<name>I7BAL0_MYCHA</name>
<gene>
    <name evidence="2" type="ordered locus">MHLP_03875</name>
</gene>
<dbReference type="HOGENOM" id="CLU_2437646_0_0_14"/>
<organism evidence="2 3">
    <name type="scientific">Mycoplasma haematolamae (strain Purdue)</name>
    <dbReference type="NCBI Taxonomy" id="1212765"/>
    <lineage>
        <taxon>Bacteria</taxon>
        <taxon>Bacillati</taxon>
        <taxon>Mycoplasmatota</taxon>
        <taxon>Mollicutes</taxon>
        <taxon>Mycoplasmataceae</taxon>
        <taxon>Mycoplasma</taxon>
    </lineage>
</organism>
<evidence type="ECO:0000256" key="1">
    <source>
        <dbReference type="SAM" id="MobiDB-lite"/>
    </source>
</evidence>
<feature type="region of interest" description="Disordered" evidence="1">
    <location>
        <begin position="55"/>
        <end position="90"/>
    </location>
</feature>
<reference evidence="2 3" key="1">
    <citation type="journal article" date="2012" name="J. Bacteriol.">
        <title>Genome Sequence of "Candidatus Mycoplasma haemolamae" Strain Purdue, a Red Blood Cell Pathogen of Alpacas (Vicugna pacos) and Llamas (Lama glama).</title>
        <authorList>
            <person name="Guimaraes A.M."/>
            <person name="Toth B."/>
            <person name="Santos A.P."/>
            <person name="do Nascimento N.C."/>
            <person name="Kritchevsky J.E."/>
            <person name="Messick J.B."/>
        </authorList>
    </citation>
    <scope>NUCLEOTIDE SEQUENCE [LARGE SCALE GENOMIC DNA]</scope>
    <source>
        <strain evidence="2 3">Purdue</strain>
    </source>
</reference>
<reference evidence="3" key="2">
    <citation type="submission" date="2012-07" db="EMBL/GenBank/DDBJ databases">
        <title>Complete genome sequence of 'Candidatus Mycoplasma haemolamae'.</title>
        <authorList>
            <person name="Guimaraes A.M.S."/>
            <person name="Toth B."/>
            <person name="Santos A.P."/>
            <person name="Nascimento N.C."/>
            <person name="Sojka J.E."/>
            <person name="Messick J.B."/>
        </authorList>
    </citation>
    <scope>NUCLEOTIDE SEQUENCE [LARGE SCALE GENOMIC DNA]</scope>
    <source>
        <strain evidence="3">Purdue</strain>
    </source>
</reference>
<keyword evidence="3" id="KW-1185">Reference proteome</keyword>
<protein>
    <submittedName>
        <fullName evidence="2">Uncharacterized protein</fullName>
    </submittedName>
</protein>
<evidence type="ECO:0000313" key="2">
    <source>
        <dbReference type="EMBL" id="AFO52355.1"/>
    </source>
</evidence>
<dbReference type="STRING" id="1212765.MHLP_03875"/>